<accession>A0A5J4V7R0</accession>
<protein>
    <recommendedName>
        <fullName evidence="4">Transmembrane protein</fullName>
    </recommendedName>
</protein>
<proteinExistence type="predicted"/>
<evidence type="ECO:0000313" key="3">
    <source>
        <dbReference type="Proteomes" id="UP000324800"/>
    </source>
</evidence>
<gene>
    <name evidence="2" type="ORF">EZS28_026182</name>
</gene>
<evidence type="ECO:0000256" key="1">
    <source>
        <dbReference type="SAM" id="Phobius"/>
    </source>
</evidence>
<keyword evidence="1" id="KW-0812">Transmembrane</keyword>
<dbReference type="AlphaFoldDB" id="A0A5J4V7R0"/>
<evidence type="ECO:0000313" key="2">
    <source>
        <dbReference type="EMBL" id="KAA6378291.1"/>
    </source>
</evidence>
<dbReference type="EMBL" id="SNRW01009245">
    <property type="protein sequence ID" value="KAA6378291.1"/>
    <property type="molecule type" value="Genomic_DNA"/>
</dbReference>
<name>A0A5J4V7R0_9EUKA</name>
<keyword evidence="1" id="KW-0472">Membrane</keyword>
<reference evidence="2 3" key="1">
    <citation type="submission" date="2019-03" db="EMBL/GenBank/DDBJ databases">
        <title>Single cell metagenomics reveals metabolic interactions within the superorganism composed of flagellate Streblomastix strix and complex community of Bacteroidetes bacteria on its surface.</title>
        <authorList>
            <person name="Treitli S.C."/>
            <person name="Kolisko M."/>
            <person name="Husnik F."/>
            <person name="Keeling P."/>
            <person name="Hampl V."/>
        </authorList>
    </citation>
    <scope>NUCLEOTIDE SEQUENCE [LARGE SCALE GENOMIC DNA]</scope>
    <source>
        <strain evidence="2">ST1C</strain>
    </source>
</reference>
<comment type="caution">
    <text evidence="2">The sequence shown here is derived from an EMBL/GenBank/DDBJ whole genome shotgun (WGS) entry which is preliminary data.</text>
</comment>
<evidence type="ECO:0008006" key="4">
    <source>
        <dbReference type="Google" id="ProtNLM"/>
    </source>
</evidence>
<dbReference type="Proteomes" id="UP000324800">
    <property type="component" value="Unassembled WGS sequence"/>
</dbReference>
<sequence length="132" mass="15657">MASATYFKRSDRSSRTAVGNSMCYKCCDASDTRYITYRTCLFAIIAALKSIFCFYVQIMPFNIYFQKPRLRQKKTRKKLNRLNQNQKTLTMRVKRSIAPDRTETLQPREISVEISLWNREEERVDEDGFSRD</sequence>
<feature type="transmembrane region" description="Helical" evidence="1">
    <location>
        <begin position="41"/>
        <end position="65"/>
    </location>
</feature>
<organism evidence="2 3">
    <name type="scientific">Streblomastix strix</name>
    <dbReference type="NCBI Taxonomy" id="222440"/>
    <lineage>
        <taxon>Eukaryota</taxon>
        <taxon>Metamonada</taxon>
        <taxon>Preaxostyla</taxon>
        <taxon>Oxymonadida</taxon>
        <taxon>Streblomastigidae</taxon>
        <taxon>Streblomastix</taxon>
    </lineage>
</organism>
<keyword evidence="1" id="KW-1133">Transmembrane helix</keyword>